<dbReference type="Proteomes" id="UP000828048">
    <property type="component" value="Chromosome 2"/>
</dbReference>
<comment type="caution">
    <text evidence="1">The sequence shown here is derived from an EMBL/GenBank/DDBJ whole genome shotgun (WGS) entry which is preliminary data.</text>
</comment>
<sequence length="182" mass="20906">MHRRLSSPYVHRRSLSICGSSPTSVYSRRRKKKETEEEGRKRREKKKTLPVKLTSMSIDQTAGCCYVVECWFIDLCKEILSSALGTWLFSTKMKGNCYADLIVTSLCDTQGCLVFDRYRLVLLEYDSDDNPREETVKPMVDGGIEGFKVLMGWQIWTPLVGRSFCADPVFTPWRVFSLSLLP</sequence>
<name>A0ACB7X451_9ERIC</name>
<reference evidence="1 2" key="1">
    <citation type="journal article" date="2021" name="Hortic Res">
        <title>High-quality reference genome and annotation aids understanding of berry development for evergreen blueberry (Vaccinium darrowii).</title>
        <authorList>
            <person name="Yu J."/>
            <person name="Hulse-Kemp A.M."/>
            <person name="Babiker E."/>
            <person name="Staton M."/>
        </authorList>
    </citation>
    <scope>NUCLEOTIDE SEQUENCE [LARGE SCALE GENOMIC DNA]</scope>
    <source>
        <strain evidence="2">cv. NJ 8807/NJ 8810</strain>
        <tissue evidence="1">Young leaf</tissue>
    </source>
</reference>
<dbReference type="EMBL" id="CM037152">
    <property type="protein sequence ID" value="KAH7835553.1"/>
    <property type="molecule type" value="Genomic_DNA"/>
</dbReference>
<organism evidence="1 2">
    <name type="scientific">Vaccinium darrowii</name>
    <dbReference type="NCBI Taxonomy" id="229202"/>
    <lineage>
        <taxon>Eukaryota</taxon>
        <taxon>Viridiplantae</taxon>
        <taxon>Streptophyta</taxon>
        <taxon>Embryophyta</taxon>
        <taxon>Tracheophyta</taxon>
        <taxon>Spermatophyta</taxon>
        <taxon>Magnoliopsida</taxon>
        <taxon>eudicotyledons</taxon>
        <taxon>Gunneridae</taxon>
        <taxon>Pentapetalae</taxon>
        <taxon>asterids</taxon>
        <taxon>Ericales</taxon>
        <taxon>Ericaceae</taxon>
        <taxon>Vaccinioideae</taxon>
        <taxon>Vaccinieae</taxon>
        <taxon>Vaccinium</taxon>
    </lineage>
</organism>
<gene>
    <name evidence="1" type="ORF">Vadar_027282</name>
</gene>
<proteinExistence type="predicted"/>
<keyword evidence="2" id="KW-1185">Reference proteome</keyword>
<evidence type="ECO:0000313" key="2">
    <source>
        <dbReference type="Proteomes" id="UP000828048"/>
    </source>
</evidence>
<evidence type="ECO:0000313" key="1">
    <source>
        <dbReference type="EMBL" id="KAH7835553.1"/>
    </source>
</evidence>
<accession>A0ACB7X451</accession>
<protein>
    <submittedName>
        <fullName evidence="1">Uncharacterized protein</fullName>
    </submittedName>
</protein>